<sequence>MSTSSLESSGENKPAGRASSRRTKRWIGVAAAIIVVAGGAVAIAVTQGSDSQRSGTVISGSTSAAASMKIAAGGSTSCLVYYSNIECWGDNSQGQAGNDTLTTPAAIGKVKTSSSAIFGGNSVSAGLAHGCGFYGVSAVFCWGSNDNGQVGSGNSYTPEYSFANPVTKSTGGLLTNLLAVSAGDDGTCAVTAAKEVWCWGGGDNVARLYSAAGNPVTALSYGGVGNVCMVTAPLGQTPYVFCSGGNPSGIPEPRAISVGGDHSCVVLAADGAVKCWGDNTYGQLGNGTTTASPGSLQSAGITNAIDVVAGLKHTCALIAGSTAAANTVKCWGDYSAAQIGQTPGGISKQTTPIEVAGLLGATAISTSSGSLHTCASGGGGGAGVPWVKCWGLNTSAQVSSPASAFIATPVKITPVP</sequence>
<feature type="transmembrane region" description="Helical" evidence="2">
    <location>
        <begin position="26"/>
        <end position="45"/>
    </location>
</feature>
<dbReference type="PANTHER" id="PTHR45982">
    <property type="entry name" value="REGULATOR OF CHROMOSOME CONDENSATION"/>
    <property type="match status" value="1"/>
</dbReference>
<dbReference type="InterPro" id="IPR051553">
    <property type="entry name" value="Ran_GTPase-activating"/>
</dbReference>
<keyword evidence="2" id="KW-0472">Membrane</keyword>
<keyword evidence="2" id="KW-0812">Transmembrane</keyword>
<dbReference type="AlphaFoldDB" id="A0A6J7CGK6"/>
<dbReference type="EMBL" id="CAFBLK010000024">
    <property type="protein sequence ID" value="CAB4857512.1"/>
    <property type="molecule type" value="Genomic_DNA"/>
</dbReference>
<dbReference type="Gene3D" id="2.130.10.30">
    <property type="entry name" value="Regulator of chromosome condensation 1/beta-lactamase-inhibitor protein II"/>
    <property type="match status" value="2"/>
</dbReference>
<evidence type="ECO:0000313" key="3">
    <source>
        <dbReference type="EMBL" id="CAB4857512.1"/>
    </source>
</evidence>
<dbReference type="GO" id="GO:0005085">
    <property type="term" value="F:guanyl-nucleotide exchange factor activity"/>
    <property type="evidence" value="ECO:0007669"/>
    <property type="project" value="TreeGrafter"/>
</dbReference>
<dbReference type="SUPFAM" id="SSF50985">
    <property type="entry name" value="RCC1/BLIP-II"/>
    <property type="match status" value="1"/>
</dbReference>
<accession>A0A6J7CGK6</accession>
<evidence type="ECO:0000256" key="1">
    <source>
        <dbReference type="SAM" id="MobiDB-lite"/>
    </source>
</evidence>
<feature type="region of interest" description="Disordered" evidence="1">
    <location>
        <begin position="1"/>
        <end position="21"/>
    </location>
</feature>
<gene>
    <name evidence="3" type="ORF">UFOPK3317_00231</name>
</gene>
<feature type="compositionally biased region" description="Polar residues" evidence="1">
    <location>
        <begin position="1"/>
        <end position="11"/>
    </location>
</feature>
<dbReference type="PANTHER" id="PTHR45982:SF1">
    <property type="entry name" value="REGULATOR OF CHROMOSOME CONDENSATION"/>
    <property type="match status" value="1"/>
</dbReference>
<name>A0A6J7CGK6_9ZZZZ</name>
<dbReference type="Pfam" id="PF13540">
    <property type="entry name" value="RCC1_2"/>
    <property type="match status" value="2"/>
</dbReference>
<proteinExistence type="predicted"/>
<dbReference type="InterPro" id="IPR000408">
    <property type="entry name" value="Reg_chr_condens"/>
</dbReference>
<protein>
    <submittedName>
        <fullName evidence="3">Unannotated protein</fullName>
    </submittedName>
</protein>
<evidence type="ECO:0000256" key="2">
    <source>
        <dbReference type="SAM" id="Phobius"/>
    </source>
</evidence>
<dbReference type="InterPro" id="IPR009091">
    <property type="entry name" value="RCC1/BLIP-II"/>
</dbReference>
<dbReference type="GO" id="GO:0005737">
    <property type="term" value="C:cytoplasm"/>
    <property type="evidence" value="ECO:0007669"/>
    <property type="project" value="TreeGrafter"/>
</dbReference>
<keyword evidence="2" id="KW-1133">Transmembrane helix</keyword>
<dbReference type="PROSITE" id="PS50012">
    <property type="entry name" value="RCC1_3"/>
    <property type="match status" value="2"/>
</dbReference>
<reference evidence="3" key="1">
    <citation type="submission" date="2020-05" db="EMBL/GenBank/DDBJ databases">
        <authorList>
            <person name="Chiriac C."/>
            <person name="Salcher M."/>
            <person name="Ghai R."/>
            <person name="Kavagutti S V."/>
        </authorList>
    </citation>
    <scope>NUCLEOTIDE SEQUENCE</scope>
</reference>
<organism evidence="3">
    <name type="scientific">freshwater metagenome</name>
    <dbReference type="NCBI Taxonomy" id="449393"/>
    <lineage>
        <taxon>unclassified sequences</taxon>
        <taxon>metagenomes</taxon>
        <taxon>ecological metagenomes</taxon>
    </lineage>
</organism>